<protein>
    <submittedName>
        <fullName evidence="2">Uncharacterized protein</fullName>
    </submittedName>
</protein>
<keyword evidence="1" id="KW-0472">Membrane</keyword>
<feature type="transmembrane region" description="Helical" evidence="1">
    <location>
        <begin position="14"/>
        <end position="37"/>
    </location>
</feature>
<evidence type="ECO:0000313" key="3">
    <source>
        <dbReference type="Proteomes" id="UP000694426"/>
    </source>
</evidence>
<dbReference type="AlphaFoldDB" id="A0A8B9BQH9"/>
<keyword evidence="1" id="KW-1133">Transmembrane helix</keyword>
<dbReference type="GO" id="GO:0050853">
    <property type="term" value="P:B cell receptor signaling pathway"/>
    <property type="evidence" value="ECO:0007669"/>
    <property type="project" value="InterPro"/>
</dbReference>
<dbReference type="PANTHER" id="PTHR47740">
    <property type="entry name" value="LCK-INTERACTING TRANSMEMBRANE ADAPTER 1, LIME1"/>
    <property type="match status" value="1"/>
</dbReference>
<dbReference type="Ensembl" id="ENSABRT00000011329.1">
    <property type="protein sequence ID" value="ENSABRP00000007921.1"/>
    <property type="gene ID" value="ENSABRG00000007206.1"/>
</dbReference>
<evidence type="ECO:0000313" key="2">
    <source>
        <dbReference type="Ensembl" id="ENSABRP00000007921.1"/>
    </source>
</evidence>
<accession>A0A8B9BQH9</accession>
<evidence type="ECO:0000256" key="1">
    <source>
        <dbReference type="SAM" id="Phobius"/>
    </source>
</evidence>
<dbReference type="Proteomes" id="UP000694426">
    <property type="component" value="Unplaced"/>
</dbReference>
<dbReference type="GO" id="GO:0019815">
    <property type="term" value="C:B cell receptor complex"/>
    <property type="evidence" value="ECO:0007669"/>
    <property type="project" value="TreeGrafter"/>
</dbReference>
<dbReference type="GeneTree" id="ENSGT00960000189689"/>
<reference evidence="2" key="2">
    <citation type="submission" date="2025-09" db="UniProtKB">
        <authorList>
            <consortium name="Ensembl"/>
        </authorList>
    </citation>
    <scope>IDENTIFICATION</scope>
</reference>
<sequence length="94" mass="10230">MAAARGEGLPGPPLLPALLAALALLGLLVYVGALCAACRRYALLPRRWGLIRACPPPPQSLLRQTQLRSLSKSDTKLHELYRVKARDDSECPRS</sequence>
<keyword evidence="1" id="KW-0812">Transmembrane</keyword>
<dbReference type="PANTHER" id="PTHR47740:SF1">
    <property type="entry name" value="LCK-INTERACTING TRANSMEMBRANE ADAPTER 1"/>
    <property type="match status" value="1"/>
</dbReference>
<keyword evidence="3" id="KW-1185">Reference proteome</keyword>
<dbReference type="Pfam" id="PF15332">
    <property type="entry name" value="LIME1"/>
    <property type="match status" value="1"/>
</dbReference>
<name>A0A8B9BQH9_9AVES</name>
<organism evidence="2 3">
    <name type="scientific">Anser brachyrhynchus</name>
    <name type="common">Pink-footed goose</name>
    <dbReference type="NCBI Taxonomy" id="132585"/>
    <lineage>
        <taxon>Eukaryota</taxon>
        <taxon>Metazoa</taxon>
        <taxon>Chordata</taxon>
        <taxon>Craniata</taxon>
        <taxon>Vertebrata</taxon>
        <taxon>Euteleostomi</taxon>
        <taxon>Archelosauria</taxon>
        <taxon>Archosauria</taxon>
        <taxon>Dinosauria</taxon>
        <taxon>Saurischia</taxon>
        <taxon>Theropoda</taxon>
        <taxon>Coelurosauria</taxon>
        <taxon>Aves</taxon>
        <taxon>Neognathae</taxon>
        <taxon>Galloanserae</taxon>
        <taxon>Anseriformes</taxon>
        <taxon>Anatidae</taxon>
        <taxon>Anserinae</taxon>
        <taxon>Anser</taxon>
    </lineage>
</organism>
<dbReference type="GO" id="GO:0050852">
    <property type="term" value="P:T cell receptor signaling pathway"/>
    <property type="evidence" value="ECO:0007669"/>
    <property type="project" value="InterPro"/>
</dbReference>
<reference evidence="2" key="1">
    <citation type="submission" date="2025-08" db="UniProtKB">
        <authorList>
            <consortium name="Ensembl"/>
        </authorList>
    </citation>
    <scope>IDENTIFICATION</scope>
</reference>
<proteinExistence type="predicted"/>
<dbReference type="GO" id="GO:0019901">
    <property type="term" value="F:protein kinase binding"/>
    <property type="evidence" value="ECO:0007669"/>
    <property type="project" value="TreeGrafter"/>
</dbReference>
<dbReference type="InterPro" id="IPR026072">
    <property type="entry name" value="Lime1"/>
</dbReference>